<dbReference type="RefSeq" id="WP_078977618.1">
    <property type="nucleotide sequence ID" value="NZ_MWQN01000001.1"/>
</dbReference>
<protein>
    <recommendedName>
        <fullName evidence="1">HTH arsR-type domain-containing protein</fullName>
    </recommendedName>
</protein>
<organism evidence="2 3">
    <name type="scientific">Embleya scabrispora</name>
    <dbReference type="NCBI Taxonomy" id="159449"/>
    <lineage>
        <taxon>Bacteria</taxon>
        <taxon>Bacillati</taxon>
        <taxon>Actinomycetota</taxon>
        <taxon>Actinomycetes</taxon>
        <taxon>Kitasatosporales</taxon>
        <taxon>Streptomycetaceae</taxon>
        <taxon>Embleya</taxon>
    </lineage>
</organism>
<dbReference type="GO" id="GO:0003700">
    <property type="term" value="F:DNA-binding transcription factor activity"/>
    <property type="evidence" value="ECO:0007669"/>
    <property type="project" value="InterPro"/>
</dbReference>
<name>A0A1T3P2V4_9ACTN</name>
<comment type="caution">
    <text evidence="2">The sequence shown here is derived from an EMBL/GenBank/DDBJ whole genome shotgun (WGS) entry which is preliminary data.</text>
</comment>
<dbReference type="CDD" id="cd00090">
    <property type="entry name" value="HTH_ARSR"/>
    <property type="match status" value="1"/>
</dbReference>
<dbReference type="SUPFAM" id="SSF46785">
    <property type="entry name" value="Winged helix' DNA-binding domain"/>
    <property type="match status" value="1"/>
</dbReference>
<dbReference type="STRING" id="159449.B4N89_22420"/>
<dbReference type="InterPro" id="IPR001845">
    <property type="entry name" value="HTH_ArsR_DNA-bd_dom"/>
</dbReference>
<dbReference type="EMBL" id="MWQN01000001">
    <property type="protein sequence ID" value="OPC83324.1"/>
    <property type="molecule type" value="Genomic_DNA"/>
</dbReference>
<dbReference type="InterPro" id="IPR036390">
    <property type="entry name" value="WH_DNA-bd_sf"/>
</dbReference>
<feature type="domain" description="HTH arsR-type" evidence="1">
    <location>
        <begin position="15"/>
        <end position="97"/>
    </location>
</feature>
<accession>A0A1T3P2V4</accession>
<dbReference type="AlphaFoldDB" id="A0A1T3P2V4"/>
<dbReference type="Proteomes" id="UP000190037">
    <property type="component" value="Unassembled WGS sequence"/>
</dbReference>
<gene>
    <name evidence="2" type="ORF">B4N89_22420</name>
</gene>
<keyword evidence="3" id="KW-1185">Reference proteome</keyword>
<dbReference type="Gene3D" id="1.10.10.10">
    <property type="entry name" value="Winged helix-like DNA-binding domain superfamily/Winged helix DNA-binding domain"/>
    <property type="match status" value="1"/>
</dbReference>
<evidence type="ECO:0000259" key="1">
    <source>
        <dbReference type="SMART" id="SM00418"/>
    </source>
</evidence>
<evidence type="ECO:0000313" key="3">
    <source>
        <dbReference type="Proteomes" id="UP000190037"/>
    </source>
</evidence>
<dbReference type="InterPro" id="IPR036388">
    <property type="entry name" value="WH-like_DNA-bd_sf"/>
</dbReference>
<dbReference type="Pfam" id="PF12840">
    <property type="entry name" value="HTH_20"/>
    <property type="match status" value="1"/>
</dbReference>
<dbReference type="OrthoDB" id="7945987at2"/>
<proteinExistence type="predicted"/>
<dbReference type="SMART" id="SM00418">
    <property type="entry name" value="HTH_ARSR"/>
    <property type="match status" value="1"/>
</dbReference>
<dbReference type="InterPro" id="IPR011991">
    <property type="entry name" value="ArsR-like_HTH"/>
</dbReference>
<sequence length="188" mass="21307">MSEQPAPRRMIKDVQTLKVFTHPLRISLLRMLHAGGPATASMLAKRVDATPALVSYHVRTLAAHGFVVEDPEHAEDGRERWWKVVEDLTFSLGDFAEDRVGRDLSTSIVRVLGSQSEDRYRRFLDEVESWGPEWAGAAFSGAPTLRLTADELRELGEALQELVDRYRDRSTPGAEHVEVYVRGFPYRM</sequence>
<evidence type="ECO:0000313" key="2">
    <source>
        <dbReference type="EMBL" id="OPC83324.1"/>
    </source>
</evidence>
<reference evidence="2 3" key="1">
    <citation type="submission" date="2017-03" db="EMBL/GenBank/DDBJ databases">
        <title>Draft genome sequence of Streptomyces scabrisporus NF3, endophyte isolated from Amphipterygium adstringens.</title>
        <authorList>
            <person name="Vazquez M."/>
            <person name="Ceapa C.D."/>
            <person name="Rodriguez Luna D."/>
            <person name="Sanchez Esquivel S."/>
        </authorList>
    </citation>
    <scope>NUCLEOTIDE SEQUENCE [LARGE SCALE GENOMIC DNA]</scope>
    <source>
        <strain evidence="2 3">NF3</strain>
    </source>
</reference>